<protein>
    <submittedName>
        <fullName evidence="2">Uncharacterized protein</fullName>
    </submittedName>
</protein>
<accession>A0A6L5XN74</accession>
<reference evidence="2 3" key="1">
    <citation type="submission" date="2019-09" db="EMBL/GenBank/DDBJ databases">
        <title>In-depth cultivation of the pig gut microbiome towards novel bacterial diversity and tailored functional studies.</title>
        <authorList>
            <person name="Wylensek D."/>
            <person name="Hitch T.C.A."/>
            <person name="Clavel T."/>
        </authorList>
    </citation>
    <scope>NUCLEOTIDE SEQUENCE [LARGE SCALE GENOMIC DNA]</scope>
    <source>
        <strain evidence="2 3">PG-178-WT-4</strain>
    </source>
</reference>
<organism evidence="2 3">
    <name type="scientific">Desulfovibrio porci</name>
    <dbReference type="NCBI Taxonomy" id="2605782"/>
    <lineage>
        <taxon>Bacteria</taxon>
        <taxon>Pseudomonadati</taxon>
        <taxon>Thermodesulfobacteriota</taxon>
        <taxon>Desulfovibrionia</taxon>
        <taxon>Desulfovibrionales</taxon>
        <taxon>Desulfovibrionaceae</taxon>
        <taxon>Desulfovibrio</taxon>
    </lineage>
</organism>
<evidence type="ECO:0000313" key="2">
    <source>
        <dbReference type="EMBL" id="MSS28331.1"/>
    </source>
</evidence>
<keyword evidence="1" id="KW-1133">Transmembrane helix</keyword>
<name>A0A6L5XN74_9BACT</name>
<comment type="caution">
    <text evidence="2">The sequence shown here is derived from an EMBL/GenBank/DDBJ whole genome shotgun (WGS) entry which is preliminary data.</text>
</comment>
<gene>
    <name evidence="2" type="ORF">FYJ44_09855</name>
</gene>
<sequence>MASAVGGEDRADASNFCFTSLLFVVIIRQNRPFRHRRRHPALFAAHVLEYISALDARKLATLVNGHGPLDRLPVGFHAKSAIFLASAEKSCFSRCDAGALAVGELVSRTAEDSNELHEIVSREVTVAIRSDAVLFRNTASP</sequence>
<dbReference type="AlphaFoldDB" id="A0A6L5XN74"/>
<dbReference type="RefSeq" id="WP_154511618.1">
    <property type="nucleotide sequence ID" value="NZ_VUMH01000009.1"/>
</dbReference>
<feature type="transmembrane region" description="Helical" evidence="1">
    <location>
        <begin position="13"/>
        <end position="30"/>
    </location>
</feature>
<evidence type="ECO:0000313" key="3">
    <source>
        <dbReference type="Proteomes" id="UP000477488"/>
    </source>
</evidence>
<keyword evidence="1" id="KW-0812">Transmembrane</keyword>
<keyword evidence="3" id="KW-1185">Reference proteome</keyword>
<dbReference type="EMBL" id="VUMH01000009">
    <property type="protein sequence ID" value="MSS28331.1"/>
    <property type="molecule type" value="Genomic_DNA"/>
</dbReference>
<proteinExistence type="predicted"/>
<keyword evidence="1" id="KW-0472">Membrane</keyword>
<dbReference type="Proteomes" id="UP000477488">
    <property type="component" value="Unassembled WGS sequence"/>
</dbReference>
<evidence type="ECO:0000256" key="1">
    <source>
        <dbReference type="SAM" id="Phobius"/>
    </source>
</evidence>